<comment type="caution">
    <text evidence="4">The sequence shown here is derived from an EMBL/GenBank/DDBJ whole genome shotgun (WGS) entry which is preliminary data.</text>
</comment>
<dbReference type="Proteomes" id="UP000233293">
    <property type="component" value="Unassembled WGS sequence"/>
</dbReference>
<proteinExistence type="predicted"/>
<dbReference type="SUPFAM" id="SSF52151">
    <property type="entry name" value="FabD/lysophospholipase-like"/>
    <property type="match status" value="1"/>
</dbReference>
<name>A0A2N3PNJ8_9PROT</name>
<evidence type="ECO:0000313" key="5">
    <source>
        <dbReference type="Proteomes" id="UP000233293"/>
    </source>
</evidence>
<protein>
    <submittedName>
        <fullName evidence="4">Patatin</fullName>
    </submittedName>
</protein>
<feature type="short sequence motif" description="DGA/G" evidence="2">
    <location>
        <begin position="202"/>
        <end position="204"/>
    </location>
</feature>
<sequence length="430" mass="45576">MTFRVLSLDGGGVWSLIQVKALIALYGENTTGHRVLRDFDLVAANSGGSLVLGALAEDLSLKQVLALFQDEETRRNLFSPTSKITDTLLRRLTGLGAKYSAAHKLEAIGELLPNCGGKTLAEAGADIRGPSGDPIRMLIVAFDYDRRRATFFRSARTEGPNWGDGAAASITLAQAIHASTNAPFTYFDAPAEFPGRADRYWDGAMAGCNNPLLAALTEAATLDQNLSDVRVLSLGTGSVKLPLAGADKETSPLFLRRRHPGLANDLRLVATSILDDPPDAATFIAHALTGGGKGLEMPAVSRIVRMSPMIQPVRDAAGVWSPPGGVTLKQFEALTRIDMDALEQWQVEMISGYCDLWLAGKVPNQPIRANGDTLAAEVGYGDFPSAQNVWRGVLEAGMESGPGHAPIGGAPVRQIEEGLSVHAAGMAPNA</sequence>
<dbReference type="EMBL" id="PIUM01000040">
    <property type="protein sequence ID" value="PKU21981.1"/>
    <property type="molecule type" value="Genomic_DNA"/>
</dbReference>
<gene>
    <name evidence="4" type="ORF">CWS72_24055</name>
</gene>
<feature type="active site" description="Nucleophile" evidence="2">
    <location>
        <position position="46"/>
    </location>
</feature>
<keyword evidence="2" id="KW-0378">Hydrolase</keyword>
<dbReference type="OrthoDB" id="9807112at2"/>
<keyword evidence="5" id="KW-1185">Reference proteome</keyword>
<dbReference type="PANTHER" id="PTHR24138:SF10">
    <property type="entry name" value="PHOSPHOLIPASE A2"/>
    <property type="match status" value="1"/>
</dbReference>
<feature type="active site" description="Proton acceptor" evidence="2">
    <location>
        <position position="202"/>
    </location>
</feature>
<dbReference type="GO" id="GO:0016787">
    <property type="term" value="F:hydrolase activity"/>
    <property type="evidence" value="ECO:0007669"/>
    <property type="project" value="UniProtKB-UniRule"/>
</dbReference>
<evidence type="ECO:0000313" key="4">
    <source>
        <dbReference type="EMBL" id="PKU21981.1"/>
    </source>
</evidence>
<reference evidence="5" key="1">
    <citation type="submission" date="2017-12" db="EMBL/GenBank/DDBJ databases">
        <title>Draft genome sequence of Telmatospirillum siberiense 26-4b1T, an acidotolerant peatland alphaproteobacterium potentially involved in sulfur cycling.</title>
        <authorList>
            <person name="Hausmann B."/>
            <person name="Pjevac P."/>
            <person name="Schreck K."/>
            <person name="Herbold C.W."/>
            <person name="Daims H."/>
            <person name="Wagner M."/>
            <person name="Pester M."/>
            <person name="Loy A."/>
        </authorList>
    </citation>
    <scope>NUCLEOTIDE SEQUENCE [LARGE SCALE GENOMIC DNA]</scope>
    <source>
        <strain evidence="5">26-4b1</strain>
    </source>
</reference>
<accession>A0A2N3PNJ8</accession>
<evidence type="ECO:0000259" key="3">
    <source>
        <dbReference type="PROSITE" id="PS51635"/>
    </source>
</evidence>
<evidence type="ECO:0000256" key="2">
    <source>
        <dbReference type="PROSITE-ProRule" id="PRU01161"/>
    </source>
</evidence>
<organism evidence="4 5">
    <name type="scientific">Telmatospirillum siberiense</name>
    <dbReference type="NCBI Taxonomy" id="382514"/>
    <lineage>
        <taxon>Bacteria</taxon>
        <taxon>Pseudomonadati</taxon>
        <taxon>Pseudomonadota</taxon>
        <taxon>Alphaproteobacteria</taxon>
        <taxon>Rhodospirillales</taxon>
        <taxon>Rhodospirillaceae</taxon>
        <taxon>Telmatospirillum</taxon>
    </lineage>
</organism>
<dbReference type="InterPro" id="IPR047156">
    <property type="entry name" value="Teg/CotR/CapV-like"/>
</dbReference>
<dbReference type="PANTHER" id="PTHR24138">
    <property type="entry name" value="INTRACELLLAR PHOSPHOLIPASE A FAMILY"/>
    <property type="match status" value="1"/>
</dbReference>
<keyword evidence="2" id="KW-0442">Lipid degradation</keyword>
<dbReference type="InterPro" id="IPR016035">
    <property type="entry name" value="Acyl_Trfase/lysoPLipase"/>
</dbReference>
<dbReference type="PROSITE" id="PS51635">
    <property type="entry name" value="PNPLA"/>
    <property type="match status" value="1"/>
</dbReference>
<dbReference type="Gene3D" id="3.40.1090.10">
    <property type="entry name" value="Cytosolic phospholipase A2 catalytic domain"/>
    <property type="match status" value="1"/>
</dbReference>
<evidence type="ECO:0000256" key="1">
    <source>
        <dbReference type="ARBA" id="ARBA00023098"/>
    </source>
</evidence>
<comment type="caution">
    <text evidence="2">Lacks conserved residue(s) required for the propagation of feature annotation.</text>
</comment>
<dbReference type="Pfam" id="PF01734">
    <property type="entry name" value="Patatin"/>
    <property type="match status" value="1"/>
</dbReference>
<dbReference type="GO" id="GO:0016042">
    <property type="term" value="P:lipid catabolic process"/>
    <property type="evidence" value="ECO:0007669"/>
    <property type="project" value="UniProtKB-UniRule"/>
</dbReference>
<feature type="domain" description="PNPLA" evidence="3">
    <location>
        <begin position="6"/>
        <end position="216"/>
    </location>
</feature>
<dbReference type="InterPro" id="IPR002641">
    <property type="entry name" value="PNPLA_dom"/>
</dbReference>
<keyword evidence="1 2" id="KW-0443">Lipid metabolism</keyword>
<dbReference type="RefSeq" id="WP_101253203.1">
    <property type="nucleotide sequence ID" value="NZ_PIUM01000040.1"/>
</dbReference>
<dbReference type="AlphaFoldDB" id="A0A2N3PNJ8"/>